<dbReference type="InterPro" id="IPR001909">
    <property type="entry name" value="KRAB"/>
</dbReference>
<keyword evidence="2" id="KW-0479">Metal-binding</keyword>
<dbReference type="PROSITE" id="PS00028">
    <property type="entry name" value="ZINC_FINGER_C2H2_1"/>
    <property type="match status" value="2"/>
</dbReference>
<evidence type="ECO:0000256" key="4">
    <source>
        <dbReference type="ARBA" id="ARBA00022771"/>
    </source>
</evidence>
<sequence>MGTMIIEDVAVVFTHEEWDLLDPAQRKLYRDVMMETLRNLVSVGAIKKSHGWKDHLDNQGRHLRTGAIENLGECSEGNQCGKTSSPIPSLSVHQVDPTEVDSFKCCEYGRAFLDHSLENNRSRAYTGSNTCQCPDCGEDCRCPSHLIKPVRTHDGKNTHKCDICGKGFLCMSTLKNPVSVITSIEGYEFSNWMEIFCSFSPVKTPLEGHQSKYKECFRMHTSPSSLILNNNSHRREKSSECKKAIPEASSLTQHVSSHCGEMPYECKECGKTFRDSSDLTAHRRIHSGERPYEYTECGKASGEVSLLPGHIGTHSRQRPFECKECGKAFRDSSQHSGHLQTHRGDRLYEYEHQLVLDKAQEEVQQLHNENPNDTADLAAAIPLTKPHWNLNDGGLPLLNHYKKCILEGMKKGVPKQKSLNMTPDNVCMINTTFISQSTLDIQKKLQKLDGVVGMNPSQLVDIAFKVFNNQEHRKAQAVT</sequence>
<dbReference type="RefSeq" id="XP_006870213.1">
    <property type="nucleotide sequence ID" value="XM_006870151.1"/>
</dbReference>
<proteinExistence type="predicted"/>
<accession>A0A9B0WVE8</accession>
<dbReference type="PROSITE" id="PS50157">
    <property type="entry name" value="ZINC_FINGER_C2H2_2"/>
    <property type="match status" value="4"/>
</dbReference>
<dbReference type="GO" id="GO:0000981">
    <property type="term" value="F:DNA-binding transcription factor activity, RNA polymerase II-specific"/>
    <property type="evidence" value="ECO:0007669"/>
    <property type="project" value="TreeGrafter"/>
</dbReference>
<comment type="subcellular location">
    <subcellularLocation>
        <location evidence="1">Nucleus</location>
    </subcellularLocation>
</comment>
<gene>
    <name evidence="12" type="primary">LOC102818428</name>
</gene>
<keyword evidence="7" id="KW-0539">Nucleus</keyword>
<keyword evidence="11" id="KW-1185">Reference proteome</keyword>
<dbReference type="InterPro" id="IPR008919">
    <property type="entry name" value="Retrov_capsid_N"/>
</dbReference>
<name>A0A9B0WVE8_CHRAS</name>
<dbReference type="Gene3D" id="6.10.140.140">
    <property type="match status" value="1"/>
</dbReference>
<dbReference type="GeneID" id="102818428"/>
<dbReference type="Pfam" id="PF01352">
    <property type="entry name" value="KRAB"/>
    <property type="match status" value="1"/>
</dbReference>
<evidence type="ECO:0000256" key="7">
    <source>
        <dbReference type="ARBA" id="ARBA00023242"/>
    </source>
</evidence>
<dbReference type="CDD" id="cd07765">
    <property type="entry name" value="KRAB_A-box"/>
    <property type="match status" value="1"/>
</dbReference>
<keyword evidence="3" id="KW-0677">Repeat</keyword>
<evidence type="ECO:0000256" key="5">
    <source>
        <dbReference type="ARBA" id="ARBA00022833"/>
    </source>
</evidence>
<dbReference type="SMART" id="SM00349">
    <property type="entry name" value="KRAB"/>
    <property type="match status" value="1"/>
</dbReference>
<organism evidence="11 12">
    <name type="scientific">Chrysochloris asiatica</name>
    <name type="common">Cape golden mole</name>
    <dbReference type="NCBI Taxonomy" id="185453"/>
    <lineage>
        <taxon>Eukaryota</taxon>
        <taxon>Metazoa</taxon>
        <taxon>Chordata</taxon>
        <taxon>Craniata</taxon>
        <taxon>Vertebrata</taxon>
        <taxon>Euteleostomi</taxon>
        <taxon>Mammalia</taxon>
        <taxon>Eutheria</taxon>
        <taxon>Afrotheria</taxon>
        <taxon>Chrysochloridae</taxon>
        <taxon>Chrysochlorinae</taxon>
        <taxon>Chrysochloris</taxon>
    </lineage>
</organism>
<evidence type="ECO:0000256" key="8">
    <source>
        <dbReference type="PROSITE-ProRule" id="PRU00042"/>
    </source>
</evidence>
<dbReference type="Proteomes" id="UP000504623">
    <property type="component" value="Unplaced"/>
</dbReference>
<feature type="domain" description="C2H2-type" evidence="9">
    <location>
        <begin position="292"/>
        <end position="319"/>
    </location>
</feature>
<keyword evidence="4 8" id="KW-0863">Zinc-finger</keyword>
<dbReference type="Gene3D" id="3.30.160.60">
    <property type="entry name" value="Classic Zinc Finger"/>
    <property type="match status" value="4"/>
</dbReference>
<keyword evidence="6" id="KW-0238">DNA-binding</keyword>
<dbReference type="OrthoDB" id="6591996at2759"/>
<dbReference type="PANTHER" id="PTHR24381:SF390">
    <property type="entry name" value="ZINC FINGER PROTEIN 37 HOMOLOG"/>
    <property type="match status" value="1"/>
</dbReference>
<dbReference type="AlphaFoldDB" id="A0A9B0WVE8"/>
<keyword evidence="5" id="KW-0862">Zinc</keyword>
<dbReference type="InterPro" id="IPR036051">
    <property type="entry name" value="KRAB_dom_sf"/>
</dbReference>
<dbReference type="FunFam" id="3.30.160.60:FF:000052">
    <property type="entry name" value="zinc finger protein 546 isoform X1"/>
    <property type="match status" value="1"/>
</dbReference>
<dbReference type="SUPFAM" id="SSF47943">
    <property type="entry name" value="Retrovirus capsid protein, N-terminal core domain"/>
    <property type="match status" value="1"/>
</dbReference>
<dbReference type="InterPro" id="IPR036236">
    <property type="entry name" value="Znf_C2H2_sf"/>
</dbReference>
<dbReference type="FunFam" id="3.30.160.60:FF:000204">
    <property type="entry name" value="Zinc finger protein 331"/>
    <property type="match status" value="1"/>
</dbReference>
<evidence type="ECO:0000256" key="2">
    <source>
        <dbReference type="ARBA" id="ARBA00022723"/>
    </source>
</evidence>
<dbReference type="GO" id="GO:0000977">
    <property type="term" value="F:RNA polymerase II transcription regulatory region sequence-specific DNA binding"/>
    <property type="evidence" value="ECO:0007669"/>
    <property type="project" value="TreeGrafter"/>
</dbReference>
<dbReference type="SMART" id="SM00355">
    <property type="entry name" value="ZnF_C2H2"/>
    <property type="match status" value="5"/>
</dbReference>
<evidence type="ECO:0000313" key="11">
    <source>
        <dbReference type="Proteomes" id="UP000504623"/>
    </source>
</evidence>
<evidence type="ECO:0000259" key="10">
    <source>
        <dbReference type="PROSITE" id="PS50805"/>
    </source>
</evidence>
<reference evidence="12" key="1">
    <citation type="submission" date="2025-08" db="UniProtKB">
        <authorList>
            <consortium name="RefSeq"/>
        </authorList>
    </citation>
    <scope>IDENTIFICATION</scope>
    <source>
        <tissue evidence="12">Spleen</tissue>
    </source>
</reference>
<evidence type="ECO:0000256" key="6">
    <source>
        <dbReference type="ARBA" id="ARBA00023125"/>
    </source>
</evidence>
<evidence type="ECO:0000313" key="12">
    <source>
        <dbReference type="RefSeq" id="XP_006870213.1"/>
    </source>
</evidence>
<dbReference type="PANTHER" id="PTHR24381">
    <property type="entry name" value="ZINC FINGER PROTEIN"/>
    <property type="match status" value="1"/>
</dbReference>
<dbReference type="PROSITE" id="PS50805">
    <property type="entry name" value="KRAB"/>
    <property type="match status" value="1"/>
</dbReference>
<feature type="domain" description="KRAB" evidence="10">
    <location>
        <begin position="4"/>
        <end position="76"/>
    </location>
</feature>
<dbReference type="Pfam" id="PF00096">
    <property type="entry name" value="zf-C2H2"/>
    <property type="match status" value="2"/>
</dbReference>
<feature type="domain" description="C2H2-type" evidence="9">
    <location>
        <begin position="264"/>
        <end position="291"/>
    </location>
</feature>
<evidence type="ECO:0000259" key="9">
    <source>
        <dbReference type="PROSITE" id="PS50157"/>
    </source>
</evidence>
<dbReference type="SUPFAM" id="SSF57667">
    <property type="entry name" value="beta-beta-alpha zinc fingers"/>
    <property type="match status" value="3"/>
</dbReference>
<protein>
    <submittedName>
        <fullName evidence="12">Zinc finger protein 77-like</fullName>
    </submittedName>
</protein>
<dbReference type="Gene3D" id="1.10.375.10">
    <property type="entry name" value="Human Immunodeficiency Virus Type 1 Capsid Protein"/>
    <property type="match status" value="1"/>
</dbReference>
<feature type="domain" description="C2H2-type" evidence="9">
    <location>
        <begin position="320"/>
        <end position="347"/>
    </location>
</feature>
<evidence type="ECO:0000256" key="3">
    <source>
        <dbReference type="ARBA" id="ARBA00022737"/>
    </source>
</evidence>
<feature type="domain" description="C2H2-type" evidence="9">
    <location>
        <begin position="236"/>
        <end position="263"/>
    </location>
</feature>
<dbReference type="GO" id="GO:0008270">
    <property type="term" value="F:zinc ion binding"/>
    <property type="evidence" value="ECO:0007669"/>
    <property type="project" value="UniProtKB-KW"/>
</dbReference>
<dbReference type="GO" id="GO:0005634">
    <property type="term" value="C:nucleus"/>
    <property type="evidence" value="ECO:0007669"/>
    <property type="project" value="UniProtKB-SubCell"/>
</dbReference>
<dbReference type="InterPro" id="IPR013087">
    <property type="entry name" value="Znf_C2H2_type"/>
</dbReference>
<evidence type="ECO:0000256" key="1">
    <source>
        <dbReference type="ARBA" id="ARBA00004123"/>
    </source>
</evidence>
<dbReference type="SUPFAM" id="SSF109640">
    <property type="entry name" value="KRAB domain (Kruppel-associated box)"/>
    <property type="match status" value="1"/>
</dbReference>
<dbReference type="GO" id="GO:0016032">
    <property type="term" value="P:viral process"/>
    <property type="evidence" value="ECO:0007669"/>
    <property type="project" value="InterPro"/>
</dbReference>